<reference evidence="1" key="1">
    <citation type="journal article" date="2015" name="Nature">
        <title>Complex archaea that bridge the gap between prokaryotes and eukaryotes.</title>
        <authorList>
            <person name="Spang A."/>
            <person name="Saw J.H."/>
            <person name="Jorgensen S.L."/>
            <person name="Zaremba-Niedzwiedzka K."/>
            <person name="Martijn J."/>
            <person name="Lind A.E."/>
            <person name="van Eijk R."/>
            <person name="Schleper C."/>
            <person name="Guy L."/>
            <person name="Ettema T.J."/>
        </authorList>
    </citation>
    <scope>NUCLEOTIDE SEQUENCE</scope>
</reference>
<organism evidence="1">
    <name type="scientific">marine sediment metagenome</name>
    <dbReference type="NCBI Taxonomy" id="412755"/>
    <lineage>
        <taxon>unclassified sequences</taxon>
        <taxon>metagenomes</taxon>
        <taxon>ecological metagenomes</taxon>
    </lineage>
</organism>
<accession>A0A0F9E1V8</accession>
<dbReference type="EMBL" id="LAZR01029276">
    <property type="protein sequence ID" value="KKL60066.1"/>
    <property type="molecule type" value="Genomic_DNA"/>
</dbReference>
<gene>
    <name evidence="1" type="ORF">LCGC14_2209020</name>
</gene>
<protein>
    <submittedName>
        <fullName evidence="1">Uncharacterized protein</fullName>
    </submittedName>
</protein>
<sequence>MIKMASFNQGPEKELVLRCDCGDDHFLIFDYWSFDGEEDVYLTLSDLWRSPSGLWGRFWAAMSLFRKGEYCRGAVQINQTNLIAISRWCSQFIRETETTAAG</sequence>
<name>A0A0F9E1V8_9ZZZZ</name>
<dbReference type="AlphaFoldDB" id="A0A0F9E1V8"/>
<comment type="caution">
    <text evidence="1">The sequence shown here is derived from an EMBL/GenBank/DDBJ whole genome shotgun (WGS) entry which is preliminary data.</text>
</comment>
<evidence type="ECO:0000313" key="1">
    <source>
        <dbReference type="EMBL" id="KKL60066.1"/>
    </source>
</evidence>
<proteinExistence type="predicted"/>